<feature type="region of interest" description="Disordered" evidence="2">
    <location>
        <begin position="61"/>
        <end position="106"/>
    </location>
</feature>
<name>A0A8I6XCK7_HORVV</name>
<dbReference type="Gramene" id="HORVU.MOREX.r3.2HG0196530.1">
    <property type="protein sequence ID" value="HORVU.MOREX.r3.2HG0196530.1"/>
    <property type="gene ID" value="HORVU.MOREX.r3.2HG0196530"/>
</dbReference>
<organism evidence="4 5">
    <name type="scientific">Hordeum vulgare subsp. vulgare</name>
    <name type="common">Domesticated barley</name>
    <dbReference type="NCBI Taxonomy" id="112509"/>
    <lineage>
        <taxon>Eukaryota</taxon>
        <taxon>Viridiplantae</taxon>
        <taxon>Streptophyta</taxon>
        <taxon>Embryophyta</taxon>
        <taxon>Tracheophyta</taxon>
        <taxon>Spermatophyta</taxon>
        <taxon>Magnoliopsida</taxon>
        <taxon>Liliopsida</taxon>
        <taxon>Poales</taxon>
        <taxon>Poaceae</taxon>
        <taxon>BOP clade</taxon>
        <taxon>Pooideae</taxon>
        <taxon>Triticodae</taxon>
        <taxon>Triticeae</taxon>
        <taxon>Hordeinae</taxon>
        <taxon>Hordeum</taxon>
    </lineage>
</organism>
<dbReference type="InterPro" id="IPR013083">
    <property type="entry name" value="Znf_RING/FYVE/PHD"/>
</dbReference>
<dbReference type="AlphaFoldDB" id="A0A8I6XCK7"/>
<keyword evidence="5" id="KW-1185">Reference proteome</keyword>
<feature type="domain" description="RING-type" evidence="3">
    <location>
        <begin position="278"/>
        <end position="319"/>
    </location>
</feature>
<dbReference type="InterPro" id="IPR001841">
    <property type="entry name" value="Znf_RING"/>
</dbReference>
<evidence type="ECO:0000256" key="2">
    <source>
        <dbReference type="SAM" id="MobiDB-lite"/>
    </source>
</evidence>
<dbReference type="SUPFAM" id="SSF57850">
    <property type="entry name" value="RING/U-box"/>
    <property type="match status" value="1"/>
</dbReference>
<evidence type="ECO:0000313" key="4">
    <source>
        <dbReference type="EnsemblPlants" id="HORVU.MOREX.r3.2HG0196530.1"/>
    </source>
</evidence>
<evidence type="ECO:0000313" key="5">
    <source>
        <dbReference type="Proteomes" id="UP000011116"/>
    </source>
</evidence>
<dbReference type="PROSITE" id="PS50089">
    <property type="entry name" value="ZF_RING_2"/>
    <property type="match status" value="1"/>
</dbReference>
<evidence type="ECO:0000259" key="3">
    <source>
        <dbReference type="PROSITE" id="PS50089"/>
    </source>
</evidence>
<reference evidence="4" key="3">
    <citation type="submission" date="2022-01" db="UniProtKB">
        <authorList>
            <consortium name="EnsemblPlants"/>
        </authorList>
    </citation>
    <scope>IDENTIFICATION</scope>
    <source>
        <strain evidence="4">subsp. vulgare</strain>
    </source>
</reference>
<accession>A0A8I6XCK7</accession>
<reference evidence="4" key="2">
    <citation type="submission" date="2020-10" db="EMBL/GenBank/DDBJ databases">
        <authorList>
            <person name="Scholz U."/>
            <person name="Mascher M."/>
            <person name="Fiebig A."/>
        </authorList>
    </citation>
    <scope>NUCLEOTIDE SEQUENCE [LARGE SCALE GENOMIC DNA]</scope>
    <source>
        <strain evidence="4">cv. Morex</strain>
    </source>
</reference>
<keyword evidence="1" id="KW-0863">Zinc-finger</keyword>
<feature type="compositionally biased region" description="Acidic residues" evidence="2">
    <location>
        <begin position="137"/>
        <end position="147"/>
    </location>
</feature>
<protein>
    <recommendedName>
        <fullName evidence="3">RING-type domain-containing protein</fullName>
    </recommendedName>
</protein>
<reference evidence="5" key="1">
    <citation type="journal article" date="2012" name="Nature">
        <title>A physical, genetic and functional sequence assembly of the barley genome.</title>
        <authorList>
            <consortium name="The International Barley Genome Sequencing Consortium"/>
            <person name="Mayer K.F."/>
            <person name="Waugh R."/>
            <person name="Brown J.W."/>
            <person name="Schulman A."/>
            <person name="Langridge P."/>
            <person name="Platzer M."/>
            <person name="Fincher G.B."/>
            <person name="Muehlbauer G.J."/>
            <person name="Sato K."/>
            <person name="Close T.J."/>
            <person name="Wise R.P."/>
            <person name="Stein N."/>
        </authorList>
    </citation>
    <scope>NUCLEOTIDE SEQUENCE [LARGE SCALE GENOMIC DNA]</scope>
    <source>
        <strain evidence="5">cv. Morex</strain>
    </source>
</reference>
<feature type="compositionally biased region" description="Polar residues" evidence="2">
    <location>
        <begin position="80"/>
        <end position="92"/>
    </location>
</feature>
<feature type="region of interest" description="Disordered" evidence="2">
    <location>
        <begin position="129"/>
        <end position="249"/>
    </location>
</feature>
<dbReference type="EnsemblPlants" id="HORVU.MOREX.r3.2HG0196530.1">
    <property type="protein sequence ID" value="HORVU.MOREX.r3.2HG0196530.1"/>
    <property type="gene ID" value="HORVU.MOREX.r3.2HG0196530"/>
</dbReference>
<keyword evidence="1" id="KW-0862">Zinc</keyword>
<sequence length="342" mass="36688">MGDWKRKSIAGGPTPEMGDWKRRSVAGGPSPEAPSEIIPGALPLNLDFFYHPSAAFPCDRADQNGGHRRIAVTPPATMAPPSQAQQCQTAGTAPTGGSGLRRGGSRLRVKVPSASQLPPLPEDAAAIFDNIEFYSEDKEEAGEEEESLSSGRSDEEGETMSSGSSEEEGETTSSGSGEEEGETMSSGSGEEEGETMSSGSSEEDRETMSSGRREEEVGDGEAMSLGRGKGEEAGEKEGEEAAMLPGGKEDDQVDAMLYCNETFLSQSEEPPEEVRAMCAQCNSLERLVKFLPCRHASYCDRCFAFYDRRPARPQLCPVCWKPYTRGHPESGGVQPKPKRGSK</sequence>
<dbReference type="Proteomes" id="UP000011116">
    <property type="component" value="Chromosome 2H"/>
</dbReference>
<proteinExistence type="predicted"/>
<keyword evidence="1" id="KW-0479">Metal-binding</keyword>
<feature type="region of interest" description="Disordered" evidence="2">
    <location>
        <begin position="1"/>
        <end position="38"/>
    </location>
</feature>
<dbReference type="Gene3D" id="3.30.40.10">
    <property type="entry name" value="Zinc/RING finger domain, C3HC4 (zinc finger)"/>
    <property type="match status" value="1"/>
</dbReference>
<dbReference type="SMART" id="SM00184">
    <property type="entry name" value="RING"/>
    <property type="match status" value="1"/>
</dbReference>
<dbReference type="GO" id="GO:0008270">
    <property type="term" value="F:zinc ion binding"/>
    <property type="evidence" value="ECO:0007669"/>
    <property type="project" value="UniProtKB-KW"/>
</dbReference>
<evidence type="ECO:0000256" key="1">
    <source>
        <dbReference type="PROSITE-ProRule" id="PRU00175"/>
    </source>
</evidence>
<dbReference type="Pfam" id="PF13920">
    <property type="entry name" value="zf-C3HC4_3"/>
    <property type="match status" value="1"/>
</dbReference>